<evidence type="ECO:0000313" key="3">
    <source>
        <dbReference type="EMBL" id="CAK0828134.1"/>
    </source>
</evidence>
<dbReference type="Proteomes" id="UP001189429">
    <property type="component" value="Unassembled WGS sequence"/>
</dbReference>
<evidence type="ECO:0000256" key="2">
    <source>
        <dbReference type="SAM" id="SignalP"/>
    </source>
</evidence>
<comment type="caution">
    <text evidence="3">The sequence shown here is derived from an EMBL/GenBank/DDBJ whole genome shotgun (WGS) entry which is preliminary data.</text>
</comment>
<name>A0ABN9S8B6_9DINO</name>
<evidence type="ECO:0000256" key="1">
    <source>
        <dbReference type="SAM" id="MobiDB-lite"/>
    </source>
</evidence>
<keyword evidence="2" id="KW-0732">Signal</keyword>
<accession>A0ABN9S8B6</accession>
<organism evidence="3 4">
    <name type="scientific">Prorocentrum cordatum</name>
    <dbReference type="NCBI Taxonomy" id="2364126"/>
    <lineage>
        <taxon>Eukaryota</taxon>
        <taxon>Sar</taxon>
        <taxon>Alveolata</taxon>
        <taxon>Dinophyceae</taxon>
        <taxon>Prorocentrales</taxon>
        <taxon>Prorocentraceae</taxon>
        <taxon>Prorocentrum</taxon>
    </lineage>
</organism>
<feature type="signal peptide" evidence="2">
    <location>
        <begin position="1"/>
        <end position="22"/>
    </location>
</feature>
<dbReference type="EMBL" id="CAUYUJ010009958">
    <property type="protein sequence ID" value="CAK0828134.1"/>
    <property type="molecule type" value="Genomic_DNA"/>
</dbReference>
<gene>
    <name evidence="3" type="ORF">PCOR1329_LOCUS27456</name>
</gene>
<feature type="chain" id="PRO_5046767294" evidence="2">
    <location>
        <begin position="23"/>
        <end position="115"/>
    </location>
</feature>
<proteinExistence type="predicted"/>
<feature type="region of interest" description="Disordered" evidence="1">
    <location>
        <begin position="30"/>
        <end position="89"/>
    </location>
</feature>
<keyword evidence="4" id="KW-1185">Reference proteome</keyword>
<protein>
    <submittedName>
        <fullName evidence="3">Uncharacterized protein</fullName>
    </submittedName>
</protein>
<reference evidence="3" key="1">
    <citation type="submission" date="2023-10" db="EMBL/GenBank/DDBJ databases">
        <authorList>
            <person name="Chen Y."/>
            <person name="Shah S."/>
            <person name="Dougan E. K."/>
            <person name="Thang M."/>
            <person name="Chan C."/>
        </authorList>
    </citation>
    <scope>NUCLEOTIDE SEQUENCE [LARGE SCALE GENOMIC DNA]</scope>
</reference>
<sequence length="115" mass="12239">MLDVLGAAFVVAVAWRGMPCSGGSCSGCCRPRAGEEVPPRPAPRAGRAGAAAGRPRQYSASGPSVVGRTDQPLPGRRNASTRFSKASRELDQADAPLWWFEKKAASEMGMRRPIR</sequence>
<evidence type="ECO:0000313" key="4">
    <source>
        <dbReference type="Proteomes" id="UP001189429"/>
    </source>
</evidence>
<feature type="compositionally biased region" description="Low complexity" evidence="1">
    <location>
        <begin position="43"/>
        <end position="56"/>
    </location>
</feature>